<protein>
    <recommendedName>
        <fullName evidence="2">TAF1C beta-propeller domain-containing protein</fullName>
    </recommendedName>
</protein>
<keyword evidence="1" id="KW-0472">Membrane</keyword>
<evidence type="ECO:0000256" key="1">
    <source>
        <dbReference type="SAM" id="Phobius"/>
    </source>
</evidence>
<evidence type="ECO:0000313" key="3">
    <source>
        <dbReference type="Ensembl" id="ENSACLP00000056954.1"/>
    </source>
</evidence>
<reference evidence="3" key="1">
    <citation type="submission" date="2018-05" db="EMBL/GenBank/DDBJ databases">
        <authorList>
            <person name="Datahose"/>
        </authorList>
    </citation>
    <scope>NUCLEOTIDE SEQUENCE</scope>
</reference>
<proteinExistence type="predicted"/>
<keyword evidence="4" id="KW-1185">Reference proteome</keyword>
<dbReference type="GeneTree" id="ENSGT00390000010767"/>
<dbReference type="Ensembl" id="ENSACLT00000047065.1">
    <property type="protein sequence ID" value="ENSACLP00000056954.1"/>
    <property type="gene ID" value="ENSACLG00000032537.1"/>
</dbReference>
<reference evidence="3" key="3">
    <citation type="submission" date="2025-09" db="UniProtKB">
        <authorList>
            <consortium name="Ensembl"/>
        </authorList>
    </citation>
    <scope>IDENTIFICATION</scope>
</reference>
<dbReference type="Pfam" id="PF20641">
    <property type="entry name" value="TAF1C_beta-prop"/>
    <property type="match status" value="1"/>
</dbReference>
<reference evidence="3" key="2">
    <citation type="submission" date="2025-08" db="UniProtKB">
        <authorList>
            <consortium name="Ensembl"/>
        </authorList>
    </citation>
    <scope>IDENTIFICATION</scope>
</reference>
<dbReference type="PANTHER" id="PTHR15319:SF1">
    <property type="entry name" value="TATA BOX-BINDING PROTEIN-ASSOCIATED FACTOR RNA POLYMERASE I SUBUNIT C"/>
    <property type="match status" value="1"/>
</dbReference>
<evidence type="ECO:0000259" key="2">
    <source>
        <dbReference type="Pfam" id="PF20641"/>
    </source>
</evidence>
<feature type="transmembrane region" description="Helical" evidence="1">
    <location>
        <begin position="595"/>
        <end position="613"/>
    </location>
</feature>
<feature type="transmembrane region" description="Helical" evidence="1">
    <location>
        <begin position="654"/>
        <end position="677"/>
    </location>
</feature>
<dbReference type="InterPro" id="IPR049087">
    <property type="entry name" value="TAF1C_beta-prop"/>
</dbReference>
<accession>A0AAX7TJ58</accession>
<feature type="transmembrane region" description="Helical" evidence="1">
    <location>
        <begin position="625"/>
        <end position="642"/>
    </location>
</feature>
<dbReference type="InterPro" id="IPR038801">
    <property type="entry name" value="TAF1C"/>
</dbReference>
<keyword evidence="1" id="KW-0812">Transmembrane</keyword>
<dbReference type="GO" id="GO:0001164">
    <property type="term" value="F:RNA polymerase I core promoter sequence-specific DNA binding"/>
    <property type="evidence" value="ECO:0007669"/>
    <property type="project" value="TreeGrafter"/>
</dbReference>
<dbReference type="PANTHER" id="PTHR15319">
    <property type="entry name" value="TATA BOX-BINDING PROTEIN ASSOCIATED FACTOR RNA POLYMERASE I SUBUNIT C"/>
    <property type="match status" value="1"/>
</dbReference>
<dbReference type="GO" id="GO:0001650">
    <property type="term" value="C:fibrillar center"/>
    <property type="evidence" value="ECO:0007669"/>
    <property type="project" value="TreeGrafter"/>
</dbReference>
<name>A0AAX7TJ58_ASTCA</name>
<feature type="transmembrane region" description="Helical" evidence="1">
    <location>
        <begin position="486"/>
        <end position="507"/>
    </location>
</feature>
<organism evidence="3 4">
    <name type="scientific">Astatotilapia calliptera</name>
    <name type="common">Eastern happy</name>
    <name type="synonym">Chromis callipterus</name>
    <dbReference type="NCBI Taxonomy" id="8154"/>
    <lineage>
        <taxon>Eukaryota</taxon>
        <taxon>Metazoa</taxon>
        <taxon>Chordata</taxon>
        <taxon>Craniata</taxon>
        <taxon>Vertebrata</taxon>
        <taxon>Euteleostomi</taxon>
        <taxon>Actinopterygii</taxon>
        <taxon>Neopterygii</taxon>
        <taxon>Teleostei</taxon>
        <taxon>Neoteleostei</taxon>
        <taxon>Acanthomorphata</taxon>
        <taxon>Ovalentaria</taxon>
        <taxon>Cichlomorphae</taxon>
        <taxon>Cichliformes</taxon>
        <taxon>Cichlidae</taxon>
        <taxon>African cichlids</taxon>
        <taxon>Pseudocrenilabrinae</taxon>
        <taxon>Haplochromini</taxon>
        <taxon>Astatotilapia</taxon>
    </lineage>
</organism>
<keyword evidence="1" id="KW-1133">Transmembrane helix</keyword>
<dbReference type="Proteomes" id="UP000265100">
    <property type="component" value="Chromosome 7"/>
</dbReference>
<feature type="domain" description="TAF1C beta-propeller" evidence="2">
    <location>
        <begin position="144"/>
        <end position="281"/>
    </location>
</feature>
<sequence>MGRVTYFLDLLKVKMCEQKYPCRKLARHSCQLYDVVHSIPPELLGSLLYDELAEQRDRLLFSEGTTGGALSFVPFSQSDGGSQHGCLLYPGNPALNTLNFHKVELQHHRSGPFCVDTSSKPFSFPLRGPVRQISTASLFGECCVAVRSDYLCGVWRFSERNEPQALQVVSTSEVATCISASPHVLGEVLVASESGAANLWTVGKGMQKVRHEDSNLYFNAKSPWRWCEFTAHPRVVLYADRTGVDLTDIRVSPASCHTLFRISSTADCRSGERLVLSRYLGDSHSFHHLITTQYSAYIMDERFPCVPMLKWDHMMTSPPIFCHIVPGCASSSLSAGEATTKVLLSSQSSQEIMMLQYAGEPPGAGILAHSSMQIFSRAVMFWGCRRATRTFNSRHRFSMGLRSGDWLGHSRTFKCFLRSHSFVARAVCFGSLSCWKTQPRFIFKVLTDGRRFWLKISRYMAPFILSLTRISRPVPLAEKQPHSMMFPPPCFTVGMVFLGCNSVFFFLQTRRVEFRPKSSTLVSSDHMTFSQSSAVSSMCSLANFRRAWTCTGFSSGTRLALRDLIPCRCSVLLMVTFVTLVPALCSSFTRSPRVVLGSLLTVLMIILTPRDEILRGAPDGGRLSVVLYVFHFLMIAPTVDFFTPSCLPIVESLFPVWCRSTILFLVSFESSLVLAMAEFGV</sequence>
<feature type="transmembrane region" description="Helical" evidence="1">
    <location>
        <begin position="571"/>
        <end position="589"/>
    </location>
</feature>
<evidence type="ECO:0000313" key="4">
    <source>
        <dbReference type="Proteomes" id="UP000265100"/>
    </source>
</evidence>
<dbReference type="AlphaFoldDB" id="A0AAX7TJ58"/>